<keyword evidence="3" id="KW-1185">Reference proteome</keyword>
<dbReference type="EMBL" id="LGTE01000017">
    <property type="protein sequence ID" value="KNZ69038.1"/>
    <property type="molecule type" value="Genomic_DNA"/>
</dbReference>
<comment type="caution">
    <text evidence="2">The sequence shown here is derived from an EMBL/GenBank/DDBJ whole genome shotgun (WGS) entry which is preliminary data.</text>
</comment>
<keyword evidence="1" id="KW-0812">Transmembrane</keyword>
<proteinExistence type="predicted"/>
<dbReference type="Proteomes" id="UP000037175">
    <property type="component" value="Unassembled WGS sequence"/>
</dbReference>
<evidence type="ECO:0000313" key="3">
    <source>
        <dbReference type="Proteomes" id="UP000037175"/>
    </source>
</evidence>
<feature type="transmembrane region" description="Helical" evidence="1">
    <location>
        <begin position="14"/>
        <end position="38"/>
    </location>
</feature>
<dbReference type="InterPro" id="IPR025469">
    <property type="entry name" value="DUF4320"/>
</dbReference>
<reference evidence="3" key="1">
    <citation type="submission" date="2015-07" db="EMBL/GenBank/DDBJ databases">
        <title>Complete Genome of Thermincola ferriacetica strain Z-0001T.</title>
        <authorList>
            <person name="Lusk B."/>
            <person name="Badalamenti J.P."/>
            <person name="Parameswaran P."/>
            <person name="Bond D.R."/>
            <person name="Torres C.I."/>
        </authorList>
    </citation>
    <scope>NUCLEOTIDE SEQUENCE [LARGE SCALE GENOMIC DNA]</scope>
    <source>
        <strain evidence="3">Z-0001</strain>
    </source>
</reference>
<dbReference type="Pfam" id="PF14208">
    <property type="entry name" value="DUF4320"/>
    <property type="match status" value="1"/>
</dbReference>
<organism evidence="2 3">
    <name type="scientific">Thermincola ferriacetica</name>
    <dbReference type="NCBI Taxonomy" id="281456"/>
    <lineage>
        <taxon>Bacteria</taxon>
        <taxon>Bacillati</taxon>
        <taxon>Bacillota</taxon>
        <taxon>Clostridia</taxon>
        <taxon>Eubacteriales</taxon>
        <taxon>Thermincolaceae</taxon>
        <taxon>Thermincola</taxon>
    </lineage>
</organism>
<accession>A0A0L6W0X9</accession>
<evidence type="ECO:0000256" key="1">
    <source>
        <dbReference type="SAM" id="Phobius"/>
    </source>
</evidence>
<gene>
    <name evidence="2" type="ORF">Tfer_2282</name>
</gene>
<name>A0A0L6W0X9_9FIRM</name>
<dbReference type="AlphaFoldDB" id="A0A0L6W0X9"/>
<keyword evidence="1" id="KW-1133">Transmembrane helix</keyword>
<keyword evidence="1" id="KW-0472">Membrane</keyword>
<sequence length="140" mass="16018">MFALWHDQKGESMLTLPVLILIVCMVLYMGVDIFGIYVTNQKLRTVVSETLTVMKMYNGWDERAEAFYNDMLTKVGLDPTRVKIDERTLTDENINRGDMVTLEISTTYKVRSLKPLNKEIIVPIRVRLSGVAQMFKQPGG</sequence>
<evidence type="ECO:0000313" key="2">
    <source>
        <dbReference type="EMBL" id="KNZ69038.1"/>
    </source>
</evidence>
<dbReference type="RefSeq" id="WP_013119697.1">
    <property type="nucleotide sequence ID" value="NZ_LGTE01000017.1"/>
</dbReference>
<protein>
    <submittedName>
        <fullName evidence="2">Uncharacterized protein</fullName>
    </submittedName>
</protein>